<dbReference type="Gene3D" id="3.40.50.300">
    <property type="entry name" value="P-loop containing nucleotide triphosphate hydrolases"/>
    <property type="match status" value="1"/>
</dbReference>
<dbReference type="STRING" id="1527.SAMN04489757_110107"/>
<keyword evidence="3" id="KW-0808">Transferase</keyword>
<dbReference type="EMBL" id="FOWD01000010">
    <property type="protein sequence ID" value="SFO14104.1"/>
    <property type="molecule type" value="Genomic_DNA"/>
</dbReference>
<reference evidence="3 4" key="1">
    <citation type="submission" date="2016-10" db="EMBL/GenBank/DDBJ databases">
        <authorList>
            <person name="de Groot N.N."/>
        </authorList>
    </citation>
    <scope>NUCLEOTIDE SEQUENCE [LARGE SCALE GENOMIC DNA]</scope>
    <source>
        <strain evidence="3 4">DSM 1283</strain>
    </source>
</reference>
<dbReference type="SUPFAM" id="SSF52540">
    <property type="entry name" value="P-loop containing nucleoside triphosphate hydrolases"/>
    <property type="match status" value="1"/>
</dbReference>
<gene>
    <name evidence="3" type="ORF">SAMN04489757_110107</name>
</gene>
<dbReference type="InterPro" id="IPR027417">
    <property type="entry name" value="P-loop_NTPase"/>
</dbReference>
<name>A0A1I5ERE9_9FIRM</name>
<organism evidence="3 4">
    <name type="scientific">Anaerocolumna aminovalerica</name>
    <dbReference type="NCBI Taxonomy" id="1527"/>
    <lineage>
        <taxon>Bacteria</taxon>
        <taxon>Bacillati</taxon>
        <taxon>Bacillota</taxon>
        <taxon>Clostridia</taxon>
        <taxon>Lachnospirales</taxon>
        <taxon>Lachnospiraceae</taxon>
        <taxon>Anaerocolumna</taxon>
    </lineage>
</organism>
<dbReference type="Pfam" id="PF07931">
    <property type="entry name" value="CPT"/>
    <property type="match status" value="1"/>
</dbReference>
<feature type="binding site" evidence="2">
    <location>
        <begin position="11"/>
        <end position="18"/>
    </location>
    <ligand>
        <name>ATP</name>
        <dbReference type="ChEBI" id="CHEBI:30616"/>
    </ligand>
</feature>
<dbReference type="AlphaFoldDB" id="A0A1I5ERE9"/>
<dbReference type="GO" id="GO:0005524">
    <property type="term" value="F:ATP binding"/>
    <property type="evidence" value="ECO:0007669"/>
    <property type="project" value="InterPro"/>
</dbReference>
<dbReference type="Proteomes" id="UP000198806">
    <property type="component" value="Unassembled WGS sequence"/>
</dbReference>
<feature type="active site" evidence="1">
    <location>
        <position position="38"/>
    </location>
</feature>
<evidence type="ECO:0000313" key="3">
    <source>
        <dbReference type="EMBL" id="SFO14104.1"/>
    </source>
</evidence>
<dbReference type="PIRSF" id="PIRSF007531">
    <property type="entry name" value="CPT"/>
    <property type="match status" value="1"/>
</dbReference>
<sequence>MQRGKIIFLNGVSSSGKTTLAKTLQARLPEPYYWLSVDTFMDMTPEKHMSNDDDEVIKTISAMYRTIKVFSDMGLNTVVDDVFSVSQELLDECVEILHEYPVLFVHVTCPLEELQRREKERGDRTIGQAEEQLSILLPLDNTYDVTVDTHNDTIEKCADKIIELLDCHNNYTAFKILWKQRNK</sequence>
<proteinExistence type="predicted"/>
<dbReference type="InterPro" id="IPR012853">
    <property type="entry name" value="CPT"/>
</dbReference>
<evidence type="ECO:0000313" key="4">
    <source>
        <dbReference type="Proteomes" id="UP000198806"/>
    </source>
</evidence>
<keyword evidence="4" id="KW-1185">Reference proteome</keyword>
<dbReference type="GO" id="GO:0016740">
    <property type="term" value="F:transferase activity"/>
    <property type="evidence" value="ECO:0007669"/>
    <property type="project" value="UniProtKB-KW"/>
</dbReference>
<evidence type="ECO:0000256" key="1">
    <source>
        <dbReference type="PIRSR" id="PIRSR007531-1"/>
    </source>
</evidence>
<accession>A0A1I5ERE9</accession>
<dbReference type="RefSeq" id="WP_091685847.1">
    <property type="nucleotide sequence ID" value="NZ_BAABFM010000061.1"/>
</dbReference>
<evidence type="ECO:0000256" key="2">
    <source>
        <dbReference type="PIRSR" id="PIRSR007531-2"/>
    </source>
</evidence>
<protein>
    <submittedName>
        <fullName evidence="3">Chloramphenicol 3-O phosphotransferase</fullName>
    </submittedName>
</protein>
<dbReference type="OrthoDB" id="9790407at2"/>